<evidence type="ECO:0000313" key="3">
    <source>
        <dbReference type="Proteomes" id="UP001385951"/>
    </source>
</evidence>
<reference evidence="2 3" key="1">
    <citation type="submission" date="2022-09" db="EMBL/GenBank/DDBJ databases">
        <authorList>
            <person name="Palmer J.M."/>
        </authorList>
    </citation>
    <scope>NUCLEOTIDE SEQUENCE [LARGE SCALE GENOMIC DNA]</scope>
    <source>
        <strain evidence="2 3">DSM 7382</strain>
    </source>
</reference>
<dbReference type="Pfam" id="PF21294">
    <property type="entry name" value="Polysacc_lyase_14"/>
    <property type="match status" value="1"/>
</dbReference>
<keyword evidence="3" id="KW-1185">Reference proteome</keyword>
<sequence>MISQYLGIIHPLFPVPSSSVKTGFTTSISAGDKLPQIQILPLLDEVLGVHRVNNRTTHQLTVPPSADDDHAQAWEAFFPEGCINPGNKVAPMGGFGFFMKGPNDFATELGKATSTHVLFNYEVLFESEWEWRKGGKLPGIFGGAGDAAYTCTGGRQSDGKCFNLRLMWRENGKGELYAYLPLTSSNTEHLLSVPPRSIQHPDYGFSVGRGAFTFVPGRWTTIAERIKLNTIGYEDGEIEVFIDGKSVILATGLILRDSTAIESRVRGLHFQTFFGGHAPEWASPKTQRAWFTNVSGAILTDERGIHRDEL</sequence>
<dbReference type="InterPro" id="IPR048958">
    <property type="entry name" value="Polysacc_lyase_14"/>
</dbReference>
<protein>
    <recommendedName>
        <fullName evidence="1">Polysaccharide lyase 14 domain-containing protein</fullName>
    </recommendedName>
</protein>
<dbReference type="AlphaFoldDB" id="A0AAW0GFK8"/>
<proteinExistence type="predicted"/>
<name>A0AAW0GFK8_9APHY</name>
<comment type="caution">
    <text evidence="2">The sequence shown here is derived from an EMBL/GenBank/DDBJ whole genome shotgun (WGS) entry which is preliminary data.</text>
</comment>
<evidence type="ECO:0000259" key="1">
    <source>
        <dbReference type="Pfam" id="PF21294"/>
    </source>
</evidence>
<feature type="domain" description="Polysaccharide lyase 14" evidence="1">
    <location>
        <begin position="68"/>
        <end position="294"/>
    </location>
</feature>
<gene>
    <name evidence="2" type="ORF">QCA50_004801</name>
</gene>
<accession>A0AAW0GFK8</accession>
<dbReference type="PANTHER" id="PTHR40124:SF1">
    <property type="entry name" value="DISAGGREGATASE RELATED REPEAT PROTEIN"/>
    <property type="match status" value="1"/>
</dbReference>
<dbReference type="Proteomes" id="UP001385951">
    <property type="component" value="Unassembled WGS sequence"/>
</dbReference>
<organism evidence="2 3">
    <name type="scientific">Cerrena zonata</name>
    <dbReference type="NCBI Taxonomy" id="2478898"/>
    <lineage>
        <taxon>Eukaryota</taxon>
        <taxon>Fungi</taxon>
        <taxon>Dikarya</taxon>
        <taxon>Basidiomycota</taxon>
        <taxon>Agaricomycotina</taxon>
        <taxon>Agaricomycetes</taxon>
        <taxon>Polyporales</taxon>
        <taxon>Cerrenaceae</taxon>
        <taxon>Cerrena</taxon>
    </lineage>
</organism>
<dbReference type="PANTHER" id="PTHR40124">
    <property type="match status" value="1"/>
</dbReference>
<evidence type="ECO:0000313" key="2">
    <source>
        <dbReference type="EMBL" id="KAK7691402.1"/>
    </source>
</evidence>
<dbReference type="EMBL" id="JASBNA010000005">
    <property type="protein sequence ID" value="KAK7691402.1"/>
    <property type="molecule type" value="Genomic_DNA"/>
</dbReference>
<dbReference type="Gene3D" id="2.60.120.200">
    <property type="match status" value="1"/>
</dbReference>